<reference evidence="2 3" key="1">
    <citation type="submission" date="2018-06" db="EMBL/GenBank/DDBJ databases">
        <title>Genome analysis of cellulolytic fungus Trichoderma lentiforme CFAM-422.</title>
        <authorList>
            <person name="Steindorff A.S."/>
            <person name="Formighieri E.F."/>
            <person name="Midorikawa G.E.O."/>
            <person name="Tamietti M.S."/>
            <person name="Ramos E.Z."/>
            <person name="Silva A.S."/>
            <person name="Bon E.P.S."/>
            <person name="Mendes T.D."/>
            <person name="Damaso M.C.T."/>
            <person name="Favaro L.C.L."/>
        </authorList>
    </citation>
    <scope>NUCLEOTIDE SEQUENCE [LARGE SCALE GENOMIC DNA]</scope>
    <source>
        <strain evidence="2 3">CFAM-422</strain>
    </source>
</reference>
<sequence>MFLAWDVVDLTLMTFALQWNIHDQLLPYDTIRQARYPMNMVSQFPAILFDKTESQITILQYFDDTDDDTVEEQAHFHACTIDP</sequence>
<dbReference type="Proteomes" id="UP000801864">
    <property type="component" value="Unassembled WGS sequence"/>
</dbReference>
<evidence type="ECO:0000313" key="2">
    <source>
        <dbReference type="EMBL" id="KAF3074562.1"/>
    </source>
</evidence>
<name>A0A9P4XMH3_9HYPO</name>
<dbReference type="EMBL" id="QLNT01000005">
    <property type="protein sequence ID" value="KAF3074562.1"/>
    <property type="molecule type" value="Genomic_DNA"/>
</dbReference>
<accession>A0A9P4XMH3</accession>
<comment type="caution">
    <text evidence="2">The sequence shown here is derived from an EMBL/GenBank/DDBJ whole genome shotgun (WGS) entry which is preliminary data.</text>
</comment>
<feature type="chain" id="PRO_5040120117" evidence="1">
    <location>
        <begin position="19"/>
        <end position="83"/>
    </location>
</feature>
<evidence type="ECO:0000313" key="3">
    <source>
        <dbReference type="Proteomes" id="UP000801864"/>
    </source>
</evidence>
<organism evidence="2 3">
    <name type="scientific">Trichoderma lentiforme</name>
    <dbReference type="NCBI Taxonomy" id="1567552"/>
    <lineage>
        <taxon>Eukaryota</taxon>
        <taxon>Fungi</taxon>
        <taxon>Dikarya</taxon>
        <taxon>Ascomycota</taxon>
        <taxon>Pezizomycotina</taxon>
        <taxon>Sordariomycetes</taxon>
        <taxon>Hypocreomycetidae</taxon>
        <taxon>Hypocreales</taxon>
        <taxon>Hypocreaceae</taxon>
        <taxon>Trichoderma</taxon>
    </lineage>
</organism>
<keyword evidence="3" id="KW-1185">Reference proteome</keyword>
<keyword evidence="1" id="KW-0732">Signal</keyword>
<feature type="signal peptide" evidence="1">
    <location>
        <begin position="1"/>
        <end position="18"/>
    </location>
</feature>
<dbReference type="AlphaFoldDB" id="A0A9P4XMH3"/>
<evidence type="ECO:0000256" key="1">
    <source>
        <dbReference type="SAM" id="SignalP"/>
    </source>
</evidence>
<gene>
    <name evidence="2" type="ORF">CFAM422_003521</name>
</gene>
<proteinExistence type="predicted"/>
<protein>
    <submittedName>
        <fullName evidence="2">Uncharacterized protein</fullName>
    </submittedName>
</protein>